<feature type="region of interest" description="Disordered" evidence="1">
    <location>
        <begin position="342"/>
        <end position="363"/>
    </location>
</feature>
<feature type="compositionally biased region" description="Low complexity" evidence="1">
    <location>
        <begin position="858"/>
        <end position="873"/>
    </location>
</feature>
<dbReference type="EMBL" id="CP002599">
    <property type="protein sequence ID" value="AEA59776.1"/>
    <property type="molecule type" value="Genomic_DNA"/>
</dbReference>
<organism evidence="3 4">
    <name type="scientific">Burkholderia gladioli (strain BSR3)</name>
    <dbReference type="NCBI Taxonomy" id="999541"/>
    <lineage>
        <taxon>Bacteria</taxon>
        <taxon>Pseudomonadati</taxon>
        <taxon>Pseudomonadota</taxon>
        <taxon>Betaproteobacteria</taxon>
        <taxon>Burkholderiales</taxon>
        <taxon>Burkholderiaceae</taxon>
        <taxon>Burkholderia</taxon>
    </lineage>
</organism>
<keyword evidence="4" id="KW-1185">Reference proteome</keyword>
<dbReference type="eggNOG" id="COG1196">
    <property type="taxonomic scope" value="Bacteria"/>
</dbReference>
<dbReference type="Pfam" id="PF06791">
    <property type="entry name" value="TMP_2"/>
    <property type="match status" value="1"/>
</dbReference>
<reference evidence="3 4" key="1">
    <citation type="journal article" date="2011" name="J. Bacteriol.">
        <title>Complete genome sequence of Burkholderia gladioli BSR3.</title>
        <authorList>
            <person name="Seo Y.S."/>
            <person name="Lim J."/>
            <person name="Choi B.S."/>
            <person name="Kim H."/>
            <person name="Goo E."/>
            <person name="Lee B."/>
            <person name="Lim J.S."/>
            <person name="Choi I.Y."/>
            <person name="Moon J.S."/>
            <person name="Kim J."/>
            <person name="Hwang I."/>
        </authorList>
    </citation>
    <scope>NUCLEOTIDE SEQUENCE [LARGE SCALE GENOMIC DNA]</scope>
    <source>
        <strain evidence="3 4">BSR3</strain>
    </source>
</reference>
<feature type="region of interest" description="Disordered" evidence="1">
    <location>
        <begin position="852"/>
        <end position="874"/>
    </location>
</feature>
<dbReference type="HOGENOM" id="CLU_312094_0_0_4"/>
<evidence type="ECO:0000259" key="2">
    <source>
        <dbReference type="Pfam" id="PF06791"/>
    </source>
</evidence>
<dbReference type="RefSeq" id="WP_013697127.1">
    <property type="nucleotide sequence ID" value="NC_015381.1"/>
</dbReference>
<dbReference type="KEGG" id="bgd:bgla_1g10930"/>
<dbReference type="InterPro" id="IPR009628">
    <property type="entry name" value="Phage_tape_measure_N"/>
</dbReference>
<evidence type="ECO:0000313" key="4">
    <source>
        <dbReference type="Proteomes" id="UP000008316"/>
    </source>
</evidence>
<feature type="domain" description="Bacteriophage tail tape measure N-terminal" evidence="2">
    <location>
        <begin position="44"/>
        <end position="238"/>
    </location>
</feature>
<dbReference type="AlphaFoldDB" id="F2L9L3"/>
<name>F2L9L3_BURGS</name>
<evidence type="ECO:0000256" key="1">
    <source>
        <dbReference type="SAM" id="MobiDB-lite"/>
    </source>
</evidence>
<dbReference type="STRING" id="999541.bgla_1g10930"/>
<accession>F2L9L3</accession>
<gene>
    <name evidence="3" type="ordered locus">bgla_1g10930</name>
</gene>
<proteinExistence type="predicted"/>
<evidence type="ECO:0000313" key="3">
    <source>
        <dbReference type="EMBL" id="AEA59776.1"/>
    </source>
</evidence>
<protein>
    <submittedName>
        <fullName evidence="3">Prophage tail length tape measure protein, putative</fullName>
    </submittedName>
</protein>
<dbReference type="Proteomes" id="UP000008316">
    <property type="component" value="Chromosome 1"/>
</dbReference>
<sequence length="940" mass="99255">MSTPSGNLGQLVVTLVMDPSQYNASAKAIPQATQQMASGVTAGANQASAAIDKVGHSTTAARREMIVLAHEAATGSWKNFGGSAMVLAEQYDLIHLAMTPIGATAVAAAAAVGSFVAAIVIGAHEASQFNNSIKLTGNYAGQTASSIYTMSQQLSEMTHSSVGSSRTALQELIATGQIAGPAIGALGEAMLNMHKLSGESLEDIAKDYAKMPEGVAKWAEEHNRSMHFITTAQYEQIRALEEAGKVQDAVLLTAGALDDHLKSESVPNLGYLERAWRGLGSAISSAWESMKSVGRGESAAEKVAAAQKDLAELDELQRRSRTQGVAPPRQDAYDGARKRLADAQAQLAKEQADADKKAKDADTQKNGIAASDYLKRLRDEEKGVSRINQALDEYHQKIAAYNAANPASRVSAAQQKKDEDAIRKKYTDTSGQGEVNRVRKNLLEAAIQDTKNSLELIGAAYTAADNQLQAQHKATLISDQTFYTSEITLSQDATNKKIAAYQREKQVLQSAYWKAPADERIKITKEIGEVDTQITKLRQDNASKDVVYATQQAEAQRKYLKSIADTRNALLAQSGVSAPKAMQDFDDSNRGNVLQAASTGDFEGAQFLAQDRQLTLLNAKYADIVSQAKEAQDKIALNQREGLTGFFSGFSQLRETAADSVSSLKGLYEEVNRASWGTTDQGVLRNLDQLRDKIRSSMLDSQNYFQDFADAGKSAFSGMFSSIVAGTSKPSDAVRSMISNMLSSFAQLFANKAYSSLTNSLFGAIFGGSTSVASAGSYGFTMPTAINGSGALFGVGAGMFATGGSVNGPGTGTSDSIPARLSNGEFVVNARAVAQPGVRSLLESINGGGGASGRNRFATGGSVTGSSSASSASPNVEVHIHGAPAGTQVQQSQGANGAPRIDVLLQQVDRHIAAGIRTGSGATARTMQAQYGLNRATGRG</sequence>
<feature type="region of interest" description="Disordered" evidence="1">
    <location>
        <begin position="315"/>
        <end position="334"/>
    </location>
</feature>
<feature type="compositionally biased region" description="Basic and acidic residues" evidence="1">
    <location>
        <begin position="350"/>
        <end position="363"/>
    </location>
</feature>